<keyword evidence="3" id="KW-1185">Reference proteome</keyword>
<accession>A0AAV7L168</accession>
<dbReference type="Proteomes" id="UP001066276">
    <property type="component" value="Chromosome 12"/>
</dbReference>
<name>A0AAV7L168_PLEWA</name>
<feature type="region of interest" description="Disordered" evidence="1">
    <location>
        <begin position="64"/>
        <end position="93"/>
    </location>
</feature>
<dbReference type="EMBL" id="JANPWB010000016">
    <property type="protein sequence ID" value="KAJ1084908.1"/>
    <property type="molecule type" value="Genomic_DNA"/>
</dbReference>
<evidence type="ECO:0000256" key="1">
    <source>
        <dbReference type="SAM" id="MobiDB-lite"/>
    </source>
</evidence>
<comment type="caution">
    <text evidence="2">The sequence shown here is derived from an EMBL/GenBank/DDBJ whole genome shotgun (WGS) entry which is preliminary data.</text>
</comment>
<sequence length="93" mass="10253">MVLDGVSYKCVEPQAGSLEVLPAPRRPRCPFFCRGSPAAVCFRAQSKQLWSVSSERALKALVSGAQADPDANPRVRYHREGRKDWPGSPVVTR</sequence>
<dbReference type="AlphaFoldDB" id="A0AAV7L168"/>
<gene>
    <name evidence="2" type="ORF">NDU88_005048</name>
</gene>
<organism evidence="2 3">
    <name type="scientific">Pleurodeles waltl</name>
    <name type="common">Iberian ribbed newt</name>
    <dbReference type="NCBI Taxonomy" id="8319"/>
    <lineage>
        <taxon>Eukaryota</taxon>
        <taxon>Metazoa</taxon>
        <taxon>Chordata</taxon>
        <taxon>Craniata</taxon>
        <taxon>Vertebrata</taxon>
        <taxon>Euteleostomi</taxon>
        <taxon>Amphibia</taxon>
        <taxon>Batrachia</taxon>
        <taxon>Caudata</taxon>
        <taxon>Salamandroidea</taxon>
        <taxon>Salamandridae</taxon>
        <taxon>Pleurodelinae</taxon>
        <taxon>Pleurodeles</taxon>
    </lineage>
</organism>
<proteinExistence type="predicted"/>
<evidence type="ECO:0000313" key="2">
    <source>
        <dbReference type="EMBL" id="KAJ1084908.1"/>
    </source>
</evidence>
<evidence type="ECO:0000313" key="3">
    <source>
        <dbReference type="Proteomes" id="UP001066276"/>
    </source>
</evidence>
<reference evidence="2" key="1">
    <citation type="journal article" date="2022" name="bioRxiv">
        <title>Sequencing and chromosome-scale assembly of the giantPleurodeles waltlgenome.</title>
        <authorList>
            <person name="Brown T."/>
            <person name="Elewa A."/>
            <person name="Iarovenko S."/>
            <person name="Subramanian E."/>
            <person name="Araus A.J."/>
            <person name="Petzold A."/>
            <person name="Susuki M."/>
            <person name="Suzuki K.-i.T."/>
            <person name="Hayashi T."/>
            <person name="Toyoda A."/>
            <person name="Oliveira C."/>
            <person name="Osipova E."/>
            <person name="Leigh N.D."/>
            <person name="Simon A."/>
            <person name="Yun M.H."/>
        </authorList>
    </citation>
    <scope>NUCLEOTIDE SEQUENCE</scope>
    <source>
        <strain evidence="2">20211129_DDA</strain>
        <tissue evidence="2">Liver</tissue>
    </source>
</reference>
<protein>
    <submittedName>
        <fullName evidence="2">Uncharacterized protein</fullName>
    </submittedName>
</protein>